<organism evidence="1 2">
    <name type="scientific">Mucilaginibacter jinjuensis</name>
    <dbReference type="NCBI Taxonomy" id="1176721"/>
    <lineage>
        <taxon>Bacteria</taxon>
        <taxon>Pseudomonadati</taxon>
        <taxon>Bacteroidota</taxon>
        <taxon>Sphingobacteriia</taxon>
        <taxon>Sphingobacteriales</taxon>
        <taxon>Sphingobacteriaceae</taxon>
        <taxon>Mucilaginibacter</taxon>
    </lineage>
</organism>
<reference evidence="1 2" key="1">
    <citation type="submission" date="2023-02" db="EMBL/GenBank/DDBJ databases">
        <title>Genome sequence of Mucilaginibacter jinjuensis strain KACC 16571.</title>
        <authorList>
            <person name="Kim S."/>
            <person name="Heo J."/>
            <person name="Kwon S.-W."/>
        </authorList>
    </citation>
    <scope>NUCLEOTIDE SEQUENCE [LARGE SCALE GENOMIC DNA]</scope>
    <source>
        <strain evidence="1 2">KACC 16571</strain>
    </source>
</reference>
<accession>A0ABY7T1F2</accession>
<sequence length="208" mass="23914">MKQKLDIDSWARKEHFKFFGQFEEPYHGVNVNIDCTAGYRFAKENGVSFFLYYVYQSLSAAHIIEPFKYRWEGGDVFIYDRIDAGSTIGRSNGTFGFSHINYSPSFEEYIEGANQEVKRVQESTLLERNPAGNVIRYSALPWIDFTALSHARMFSFRDTCPKISFGKITESNGKKTMPVSIHVHHALVDGLHVGQYIDCYQELMHKGL</sequence>
<dbReference type="PANTHER" id="PTHR38474:SF1">
    <property type="entry name" value="SLR0299 PROTEIN"/>
    <property type="match status" value="1"/>
</dbReference>
<dbReference type="SUPFAM" id="SSF52777">
    <property type="entry name" value="CoA-dependent acyltransferases"/>
    <property type="match status" value="1"/>
</dbReference>
<dbReference type="InterPro" id="IPR001707">
    <property type="entry name" value="Cmp_AcTrfase"/>
</dbReference>
<dbReference type="SMART" id="SM01059">
    <property type="entry name" value="CAT"/>
    <property type="match status" value="1"/>
</dbReference>
<dbReference type="EMBL" id="CP117167">
    <property type="protein sequence ID" value="WCT10151.1"/>
    <property type="molecule type" value="Genomic_DNA"/>
</dbReference>
<dbReference type="Proteomes" id="UP001216139">
    <property type="component" value="Chromosome"/>
</dbReference>
<protein>
    <submittedName>
        <fullName evidence="1">Chloramphenicol acetyltransferase</fullName>
    </submittedName>
</protein>
<proteinExistence type="predicted"/>
<evidence type="ECO:0000313" key="1">
    <source>
        <dbReference type="EMBL" id="WCT10151.1"/>
    </source>
</evidence>
<dbReference type="Gene3D" id="3.30.559.10">
    <property type="entry name" value="Chloramphenicol acetyltransferase-like domain"/>
    <property type="match status" value="1"/>
</dbReference>
<dbReference type="Pfam" id="PF00302">
    <property type="entry name" value="CAT"/>
    <property type="match status" value="1"/>
</dbReference>
<dbReference type="RefSeq" id="WP_273628264.1">
    <property type="nucleotide sequence ID" value="NZ_CP117167.1"/>
</dbReference>
<gene>
    <name evidence="1" type="ORF">PQO05_15560</name>
</gene>
<evidence type="ECO:0000313" key="2">
    <source>
        <dbReference type="Proteomes" id="UP001216139"/>
    </source>
</evidence>
<keyword evidence="2" id="KW-1185">Reference proteome</keyword>
<name>A0ABY7T1F2_9SPHI</name>
<dbReference type="InterPro" id="IPR023213">
    <property type="entry name" value="CAT-like_dom_sf"/>
</dbReference>
<dbReference type="PANTHER" id="PTHR38474">
    <property type="entry name" value="SLR0299 PROTEIN"/>
    <property type="match status" value="1"/>
</dbReference>